<accession>A0A9D4NIR0</accession>
<gene>
    <name evidence="1" type="ORF">DPMN_019176</name>
</gene>
<evidence type="ECO:0000313" key="1">
    <source>
        <dbReference type="EMBL" id="KAH3895016.1"/>
    </source>
</evidence>
<comment type="caution">
    <text evidence="1">The sequence shown here is derived from an EMBL/GenBank/DDBJ whole genome shotgun (WGS) entry which is preliminary data.</text>
</comment>
<protein>
    <submittedName>
        <fullName evidence="1">Uncharacterized protein</fullName>
    </submittedName>
</protein>
<sequence length="114" mass="13424">MSQQSFMKMLTRIHFLPPGAYVFQQTRTFFKIIQDIIKKMKNAPPHGGHYVLTLLREKCPDVVAIFFQPTVIIFEFFHDYIGTNLLTKFHEDRIINVDSKKNARPPCDHVFKQL</sequence>
<dbReference type="Proteomes" id="UP000828390">
    <property type="component" value="Unassembled WGS sequence"/>
</dbReference>
<name>A0A9D4NIR0_DREPO</name>
<dbReference type="EMBL" id="JAIWYP010000001">
    <property type="protein sequence ID" value="KAH3895016.1"/>
    <property type="molecule type" value="Genomic_DNA"/>
</dbReference>
<proteinExistence type="predicted"/>
<keyword evidence="2" id="KW-1185">Reference proteome</keyword>
<reference evidence="1" key="1">
    <citation type="journal article" date="2019" name="bioRxiv">
        <title>The Genome of the Zebra Mussel, Dreissena polymorpha: A Resource for Invasive Species Research.</title>
        <authorList>
            <person name="McCartney M.A."/>
            <person name="Auch B."/>
            <person name="Kono T."/>
            <person name="Mallez S."/>
            <person name="Zhang Y."/>
            <person name="Obille A."/>
            <person name="Becker A."/>
            <person name="Abrahante J.E."/>
            <person name="Garbe J."/>
            <person name="Badalamenti J.P."/>
            <person name="Herman A."/>
            <person name="Mangelson H."/>
            <person name="Liachko I."/>
            <person name="Sullivan S."/>
            <person name="Sone E.D."/>
            <person name="Koren S."/>
            <person name="Silverstein K.A.T."/>
            <person name="Beckman K.B."/>
            <person name="Gohl D.M."/>
        </authorList>
    </citation>
    <scope>NUCLEOTIDE SEQUENCE</scope>
    <source>
        <strain evidence="1">Duluth1</strain>
        <tissue evidence="1">Whole animal</tissue>
    </source>
</reference>
<reference evidence="1" key="2">
    <citation type="submission" date="2020-11" db="EMBL/GenBank/DDBJ databases">
        <authorList>
            <person name="McCartney M.A."/>
            <person name="Auch B."/>
            <person name="Kono T."/>
            <person name="Mallez S."/>
            <person name="Becker A."/>
            <person name="Gohl D.M."/>
            <person name="Silverstein K.A.T."/>
            <person name="Koren S."/>
            <person name="Bechman K.B."/>
            <person name="Herman A."/>
            <person name="Abrahante J.E."/>
            <person name="Garbe J."/>
        </authorList>
    </citation>
    <scope>NUCLEOTIDE SEQUENCE</scope>
    <source>
        <strain evidence="1">Duluth1</strain>
        <tissue evidence="1">Whole animal</tissue>
    </source>
</reference>
<evidence type="ECO:0000313" key="2">
    <source>
        <dbReference type="Proteomes" id="UP000828390"/>
    </source>
</evidence>
<dbReference type="AlphaFoldDB" id="A0A9D4NIR0"/>
<organism evidence="1 2">
    <name type="scientific">Dreissena polymorpha</name>
    <name type="common">Zebra mussel</name>
    <name type="synonym">Mytilus polymorpha</name>
    <dbReference type="NCBI Taxonomy" id="45954"/>
    <lineage>
        <taxon>Eukaryota</taxon>
        <taxon>Metazoa</taxon>
        <taxon>Spiralia</taxon>
        <taxon>Lophotrochozoa</taxon>
        <taxon>Mollusca</taxon>
        <taxon>Bivalvia</taxon>
        <taxon>Autobranchia</taxon>
        <taxon>Heteroconchia</taxon>
        <taxon>Euheterodonta</taxon>
        <taxon>Imparidentia</taxon>
        <taxon>Neoheterodontei</taxon>
        <taxon>Myida</taxon>
        <taxon>Dreissenoidea</taxon>
        <taxon>Dreissenidae</taxon>
        <taxon>Dreissena</taxon>
    </lineage>
</organism>